<keyword evidence="1" id="KW-0472">Membrane</keyword>
<dbReference type="Proteomes" id="UP001195914">
    <property type="component" value="Unassembled WGS sequence"/>
</dbReference>
<evidence type="ECO:0000313" key="2">
    <source>
        <dbReference type="EMBL" id="KAK1939855.1"/>
    </source>
</evidence>
<sequence length="211" mass="22286">MVRNNDSSPTLGDIWETLKGVTLTGACKPKDPMRARRELIAQYNRKPSIYVEPNVGRDCVNLIGGLAASMSGFMQQALGSNGDGQSEAHHRHKVAPSLESGVPRCVVCDALDVSLFKVLQRAICYAGAGLGLVGIGLVSAFGLCAAAGTACTVTVCNKVVDNSCEVSSYDPVGTEVYYEGKPVVNVQNNYAPIQGRGAIPTYNHVPAHLAH</sequence>
<organism evidence="2 3">
    <name type="scientific">Babesia divergens</name>
    <dbReference type="NCBI Taxonomy" id="32595"/>
    <lineage>
        <taxon>Eukaryota</taxon>
        <taxon>Sar</taxon>
        <taxon>Alveolata</taxon>
        <taxon>Apicomplexa</taxon>
        <taxon>Aconoidasida</taxon>
        <taxon>Piroplasmida</taxon>
        <taxon>Babesiidae</taxon>
        <taxon>Babesia</taxon>
    </lineage>
</organism>
<name>A0AAD9GJZ9_BABDI</name>
<reference evidence="2" key="1">
    <citation type="journal article" date="2014" name="Nucleic Acids Res.">
        <title>The evolutionary dynamics of variant antigen genes in Babesia reveal a history of genomic innovation underlying host-parasite interaction.</title>
        <authorList>
            <person name="Jackson A.P."/>
            <person name="Otto T.D."/>
            <person name="Darby A."/>
            <person name="Ramaprasad A."/>
            <person name="Xia D."/>
            <person name="Echaide I.E."/>
            <person name="Farber M."/>
            <person name="Gahlot S."/>
            <person name="Gamble J."/>
            <person name="Gupta D."/>
            <person name="Gupta Y."/>
            <person name="Jackson L."/>
            <person name="Malandrin L."/>
            <person name="Malas T.B."/>
            <person name="Moussa E."/>
            <person name="Nair M."/>
            <person name="Reid A.J."/>
            <person name="Sanders M."/>
            <person name="Sharma J."/>
            <person name="Tracey A."/>
            <person name="Quail M.A."/>
            <person name="Weir W."/>
            <person name="Wastling J.M."/>
            <person name="Hall N."/>
            <person name="Willadsen P."/>
            <person name="Lingelbach K."/>
            <person name="Shiels B."/>
            <person name="Tait A."/>
            <person name="Berriman M."/>
            <person name="Allred D.R."/>
            <person name="Pain A."/>
        </authorList>
    </citation>
    <scope>NUCLEOTIDE SEQUENCE</scope>
    <source>
        <strain evidence="2">1802A</strain>
    </source>
</reference>
<protein>
    <submittedName>
        <fullName evidence="2">Uncharacterized protein</fullName>
    </submittedName>
</protein>
<proteinExistence type="predicted"/>
<keyword evidence="1" id="KW-0812">Transmembrane</keyword>
<evidence type="ECO:0000313" key="3">
    <source>
        <dbReference type="Proteomes" id="UP001195914"/>
    </source>
</evidence>
<accession>A0AAD9GJZ9</accession>
<keyword evidence="3" id="KW-1185">Reference proteome</keyword>
<keyword evidence="1" id="KW-1133">Transmembrane helix</keyword>
<dbReference type="EMBL" id="JAHBMH010000007">
    <property type="protein sequence ID" value="KAK1939855.1"/>
    <property type="molecule type" value="Genomic_DNA"/>
</dbReference>
<gene>
    <name evidence="2" type="ORF">X943_003968</name>
</gene>
<dbReference type="AlphaFoldDB" id="A0AAD9GJZ9"/>
<reference evidence="2" key="2">
    <citation type="submission" date="2021-05" db="EMBL/GenBank/DDBJ databases">
        <authorList>
            <person name="Pain A."/>
        </authorList>
    </citation>
    <scope>NUCLEOTIDE SEQUENCE</scope>
    <source>
        <strain evidence="2">1802A</strain>
    </source>
</reference>
<comment type="caution">
    <text evidence="2">The sequence shown here is derived from an EMBL/GenBank/DDBJ whole genome shotgun (WGS) entry which is preliminary data.</text>
</comment>
<evidence type="ECO:0000256" key="1">
    <source>
        <dbReference type="SAM" id="Phobius"/>
    </source>
</evidence>
<feature type="transmembrane region" description="Helical" evidence="1">
    <location>
        <begin position="123"/>
        <end position="148"/>
    </location>
</feature>